<keyword evidence="2" id="KW-1185">Reference proteome</keyword>
<name>A0A9D4HNF3_DREPO</name>
<reference evidence="1" key="2">
    <citation type="submission" date="2020-11" db="EMBL/GenBank/DDBJ databases">
        <authorList>
            <person name="McCartney M.A."/>
            <person name="Auch B."/>
            <person name="Kono T."/>
            <person name="Mallez S."/>
            <person name="Becker A."/>
            <person name="Gohl D.M."/>
            <person name="Silverstein K.A.T."/>
            <person name="Koren S."/>
            <person name="Bechman K.B."/>
            <person name="Herman A."/>
            <person name="Abrahante J.E."/>
            <person name="Garbe J."/>
        </authorList>
    </citation>
    <scope>NUCLEOTIDE SEQUENCE</scope>
    <source>
        <strain evidence="1">Duluth1</strain>
        <tissue evidence="1">Whole animal</tissue>
    </source>
</reference>
<organism evidence="1 2">
    <name type="scientific">Dreissena polymorpha</name>
    <name type="common">Zebra mussel</name>
    <name type="synonym">Mytilus polymorpha</name>
    <dbReference type="NCBI Taxonomy" id="45954"/>
    <lineage>
        <taxon>Eukaryota</taxon>
        <taxon>Metazoa</taxon>
        <taxon>Spiralia</taxon>
        <taxon>Lophotrochozoa</taxon>
        <taxon>Mollusca</taxon>
        <taxon>Bivalvia</taxon>
        <taxon>Autobranchia</taxon>
        <taxon>Heteroconchia</taxon>
        <taxon>Euheterodonta</taxon>
        <taxon>Imparidentia</taxon>
        <taxon>Neoheterodontei</taxon>
        <taxon>Myida</taxon>
        <taxon>Dreissenoidea</taxon>
        <taxon>Dreissenidae</taxon>
        <taxon>Dreissena</taxon>
    </lineage>
</organism>
<dbReference type="AlphaFoldDB" id="A0A9D4HNF3"/>
<evidence type="ECO:0000313" key="2">
    <source>
        <dbReference type="Proteomes" id="UP000828390"/>
    </source>
</evidence>
<comment type="caution">
    <text evidence="1">The sequence shown here is derived from an EMBL/GenBank/DDBJ whole genome shotgun (WGS) entry which is preliminary data.</text>
</comment>
<gene>
    <name evidence="1" type="ORF">DPMN_050802</name>
</gene>
<accession>A0A9D4HNF3</accession>
<dbReference type="EMBL" id="JAIWYP010000012">
    <property type="protein sequence ID" value="KAH3724975.1"/>
    <property type="molecule type" value="Genomic_DNA"/>
</dbReference>
<evidence type="ECO:0000313" key="1">
    <source>
        <dbReference type="EMBL" id="KAH3724975.1"/>
    </source>
</evidence>
<dbReference type="Proteomes" id="UP000828390">
    <property type="component" value="Unassembled WGS sequence"/>
</dbReference>
<reference evidence="1" key="1">
    <citation type="journal article" date="2019" name="bioRxiv">
        <title>The Genome of the Zebra Mussel, Dreissena polymorpha: A Resource for Invasive Species Research.</title>
        <authorList>
            <person name="McCartney M.A."/>
            <person name="Auch B."/>
            <person name="Kono T."/>
            <person name="Mallez S."/>
            <person name="Zhang Y."/>
            <person name="Obille A."/>
            <person name="Becker A."/>
            <person name="Abrahante J.E."/>
            <person name="Garbe J."/>
            <person name="Badalamenti J.P."/>
            <person name="Herman A."/>
            <person name="Mangelson H."/>
            <person name="Liachko I."/>
            <person name="Sullivan S."/>
            <person name="Sone E.D."/>
            <person name="Koren S."/>
            <person name="Silverstein K.A.T."/>
            <person name="Beckman K.B."/>
            <person name="Gohl D.M."/>
        </authorList>
    </citation>
    <scope>NUCLEOTIDE SEQUENCE</scope>
    <source>
        <strain evidence="1">Duluth1</strain>
        <tissue evidence="1">Whole animal</tissue>
    </source>
</reference>
<proteinExistence type="predicted"/>
<protein>
    <submittedName>
        <fullName evidence="1">Uncharacterized protein</fullName>
    </submittedName>
</protein>
<sequence length="160" mass="18378">MLKQKLYDATLKHAEQLNDLEQYGRRNSIRIAGLPSDSENQPSAVVANEMASLLTKKLGMPIATTDIDLNAEVLASLRLKEPDLIERAWSFEGKLFVRYRRSDRREIVSYEKYREWLDKPSKLDQPDRKPTGVQRALGRFREMTLVCPKAAHKGAYFLAI</sequence>